<comment type="subcellular location">
    <subcellularLocation>
        <location evidence="2">Membrane</location>
        <topology evidence="2">Multi-pass membrane protein</topology>
    </subcellularLocation>
</comment>
<keyword evidence="10" id="KW-1185">Reference proteome</keyword>
<gene>
    <name evidence="9" type="ORF">I7822_15000</name>
</gene>
<evidence type="ECO:0000313" key="10">
    <source>
        <dbReference type="Proteomes" id="UP000663981"/>
    </source>
</evidence>
<feature type="domain" description="Peptidase M50" evidence="8">
    <location>
        <begin position="13"/>
        <end position="156"/>
    </location>
</feature>
<proteinExistence type="inferred from homology"/>
<evidence type="ECO:0000256" key="6">
    <source>
        <dbReference type="ARBA" id="ARBA00023136"/>
    </source>
</evidence>
<evidence type="ECO:0000256" key="4">
    <source>
        <dbReference type="ARBA" id="ARBA00022692"/>
    </source>
</evidence>
<evidence type="ECO:0000256" key="2">
    <source>
        <dbReference type="ARBA" id="ARBA00004141"/>
    </source>
</evidence>
<evidence type="ECO:0000256" key="7">
    <source>
        <dbReference type="SAM" id="Phobius"/>
    </source>
</evidence>
<organism evidence="9 10">
    <name type="scientific">Metabacillus bambusae</name>
    <dbReference type="NCBI Taxonomy" id="2795218"/>
    <lineage>
        <taxon>Bacteria</taxon>
        <taxon>Bacillati</taxon>
        <taxon>Bacillota</taxon>
        <taxon>Bacilli</taxon>
        <taxon>Bacillales</taxon>
        <taxon>Bacillaceae</taxon>
        <taxon>Metabacillus</taxon>
    </lineage>
</organism>
<reference evidence="9 10" key="1">
    <citation type="submission" date="2021-03" db="EMBL/GenBank/DDBJ databases">
        <title>Whole genome sequence of Metabacillus bambusae BG109.</title>
        <authorList>
            <person name="Jeong J.W."/>
        </authorList>
    </citation>
    <scope>NUCLEOTIDE SEQUENCE [LARGE SCALE GENOMIC DNA]</scope>
    <source>
        <strain evidence="9 10">BG109</strain>
    </source>
</reference>
<evidence type="ECO:0000256" key="3">
    <source>
        <dbReference type="ARBA" id="ARBA00007931"/>
    </source>
</evidence>
<dbReference type="Pfam" id="PF02163">
    <property type="entry name" value="Peptidase_M50"/>
    <property type="match status" value="1"/>
</dbReference>
<keyword evidence="4 7" id="KW-0812">Transmembrane</keyword>
<comment type="caution">
    <text evidence="9">The sequence shown here is derived from an EMBL/GenBank/DDBJ whole genome shotgun (WGS) entry which is preliminary data.</text>
</comment>
<evidence type="ECO:0000256" key="5">
    <source>
        <dbReference type="ARBA" id="ARBA00022989"/>
    </source>
</evidence>
<evidence type="ECO:0000313" key="9">
    <source>
        <dbReference type="EMBL" id="MBO1512963.1"/>
    </source>
</evidence>
<feature type="transmembrane region" description="Helical" evidence="7">
    <location>
        <begin position="83"/>
        <end position="104"/>
    </location>
</feature>
<name>A0ABS3N506_9BACI</name>
<evidence type="ECO:0000259" key="8">
    <source>
        <dbReference type="Pfam" id="PF02163"/>
    </source>
</evidence>
<protein>
    <recommendedName>
        <fullName evidence="8">Peptidase M50 domain-containing protein</fullName>
    </recommendedName>
</protein>
<feature type="transmembrane region" description="Helical" evidence="7">
    <location>
        <begin position="116"/>
        <end position="135"/>
    </location>
</feature>
<accession>A0ABS3N506</accession>
<keyword evidence="5 7" id="KW-1133">Transmembrane helix</keyword>
<evidence type="ECO:0000256" key="1">
    <source>
        <dbReference type="ARBA" id="ARBA00001947"/>
    </source>
</evidence>
<feature type="transmembrane region" description="Helical" evidence="7">
    <location>
        <begin position="12"/>
        <end position="32"/>
    </location>
</feature>
<comment type="cofactor">
    <cofactor evidence="1">
        <name>Zn(2+)</name>
        <dbReference type="ChEBI" id="CHEBI:29105"/>
    </cofactor>
</comment>
<comment type="similarity">
    <text evidence="3">Belongs to the peptidase M50B family.</text>
</comment>
<sequence length="169" mass="19875">MFGLDDFLVFFRAFFIVFPIVTLIHVFGHYLFARINGCHDVYIIIGCGKKLFTFRKVEVRKFYFWYGGCELSHIKVNNKFRHLLIYFGGAFFNMLGIFIVHMFIKLDLIEASNITYQFIYFSIYTVFFALIPMDYPDGSPSDGKAIIRIYKNKKVNQSTDCQSKEKSRT</sequence>
<dbReference type="InterPro" id="IPR008915">
    <property type="entry name" value="Peptidase_M50"/>
</dbReference>
<keyword evidence="6 7" id="KW-0472">Membrane</keyword>
<dbReference type="EMBL" id="JAGDEL010000011">
    <property type="protein sequence ID" value="MBO1512963.1"/>
    <property type="molecule type" value="Genomic_DNA"/>
</dbReference>
<dbReference type="RefSeq" id="WP_207979572.1">
    <property type="nucleotide sequence ID" value="NZ_JAGDEL010000011.1"/>
</dbReference>
<dbReference type="Proteomes" id="UP000663981">
    <property type="component" value="Unassembled WGS sequence"/>
</dbReference>